<gene>
    <name evidence="2" type="ORF">SAMN05216204_107151</name>
</gene>
<dbReference type="Proteomes" id="UP000198639">
    <property type="component" value="Unassembled WGS sequence"/>
</dbReference>
<feature type="compositionally biased region" description="Gly residues" evidence="1">
    <location>
        <begin position="159"/>
        <end position="187"/>
    </location>
</feature>
<name>A0A1I1KD09_9BURK</name>
<dbReference type="AlphaFoldDB" id="A0A1I1KD09"/>
<organism evidence="2 3">
    <name type="scientific">Massilia yuzhufengensis</name>
    <dbReference type="NCBI Taxonomy" id="1164594"/>
    <lineage>
        <taxon>Bacteria</taxon>
        <taxon>Pseudomonadati</taxon>
        <taxon>Pseudomonadota</taxon>
        <taxon>Betaproteobacteria</taxon>
        <taxon>Burkholderiales</taxon>
        <taxon>Oxalobacteraceae</taxon>
        <taxon>Telluria group</taxon>
        <taxon>Massilia</taxon>
    </lineage>
</organism>
<proteinExistence type="predicted"/>
<dbReference type="OrthoDB" id="8704585at2"/>
<protein>
    <recommendedName>
        <fullName evidence="4">LTXXQ motif family protein</fullName>
    </recommendedName>
</protein>
<sequence length="187" mass="20225">MKFAHIALAASLVFLLPAARGISLTEWRAEELLMQAADAKKELALTDNQNLLWERSMRKTRVILRARKERRELIDAAARKAAADPVAELRALAVPLQDDAALLHDEDRELREAWLTVNDALDDRQRKLVLARFRSTLERQPGEPGSGKGEGRPERGGRPEGGGRGQGPGGMGGAGSGGISIGSGRGF</sequence>
<dbReference type="RefSeq" id="WP_143084540.1">
    <property type="nucleotide sequence ID" value="NZ_FOLD01000007.1"/>
</dbReference>
<dbReference type="EMBL" id="FOLD01000007">
    <property type="protein sequence ID" value="SFC56598.1"/>
    <property type="molecule type" value="Genomic_DNA"/>
</dbReference>
<dbReference type="STRING" id="1164594.SAMN05216204_107151"/>
<reference evidence="3" key="1">
    <citation type="submission" date="2016-10" db="EMBL/GenBank/DDBJ databases">
        <authorList>
            <person name="Varghese N."/>
            <person name="Submissions S."/>
        </authorList>
    </citation>
    <scope>NUCLEOTIDE SEQUENCE [LARGE SCALE GENOMIC DNA]</scope>
    <source>
        <strain evidence="3">CGMCC 1.12041</strain>
    </source>
</reference>
<feature type="region of interest" description="Disordered" evidence="1">
    <location>
        <begin position="133"/>
        <end position="187"/>
    </location>
</feature>
<evidence type="ECO:0008006" key="4">
    <source>
        <dbReference type="Google" id="ProtNLM"/>
    </source>
</evidence>
<evidence type="ECO:0000256" key="1">
    <source>
        <dbReference type="SAM" id="MobiDB-lite"/>
    </source>
</evidence>
<accession>A0A1I1KD09</accession>
<keyword evidence="3" id="KW-1185">Reference proteome</keyword>
<evidence type="ECO:0000313" key="2">
    <source>
        <dbReference type="EMBL" id="SFC56598.1"/>
    </source>
</evidence>
<feature type="compositionally biased region" description="Basic and acidic residues" evidence="1">
    <location>
        <begin position="149"/>
        <end position="158"/>
    </location>
</feature>
<evidence type="ECO:0000313" key="3">
    <source>
        <dbReference type="Proteomes" id="UP000198639"/>
    </source>
</evidence>